<dbReference type="EMBL" id="CP000384">
    <property type="protein sequence ID" value="ABG08339.1"/>
    <property type="molecule type" value="Genomic_DNA"/>
</dbReference>
<sequence>MDDTEPTVPDDRHTDAGTLVIKDKVAQRVAVRAALDTPGVAPHAAGMDKLTGRSLPRAQVFLSADRVRAHLDLAVTWPHSLPGVGAAVQRNVAEALHNGVGMTVDGVDVAIEAIVTEASTPARTLQ</sequence>
<evidence type="ECO:0000313" key="2">
    <source>
        <dbReference type="EMBL" id="ABG08339.1"/>
    </source>
</evidence>
<name>A0A5Q5BJC6_MYCSS</name>
<dbReference type="Pfam" id="PF03780">
    <property type="entry name" value="Asp23"/>
    <property type="match status" value="1"/>
</dbReference>
<proteinExistence type="inferred from homology"/>
<gene>
    <name evidence="2" type="ordered locus">Mmcs_2231</name>
</gene>
<evidence type="ECO:0008006" key="3">
    <source>
        <dbReference type="Google" id="ProtNLM"/>
    </source>
</evidence>
<dbReference type="InterPro" id="IPR005531">
    <property type="entry name" value="Asp23"/>
</dbReference>
<dbReference type="AlphaFoldDB" id="A0A5Q5BJC6"/>
<accession>A0A5Q5BJC6</accession>
<organism evidence="2">
    <name type="scientific">Mycobacterium sp. (strain MCS)</name>
    <dbReference type="NCBI Taxonomy" id="164756"/>
    <lineage>
        <taxon>Bacteria</taxon>
        <taxon>Bacillati</taxon>
        <taxon>Actinomycetota</taxon>
        <taxon>Actinomycetes</taxon>
        <taxon>Mycobacteriales</taxon>
        <taxon>Mycobacteriaceae</taxon>
        <taxon>Mycobacterium</taxon>
    </lineage>
</organism>
<protein>
    <recommendedName>
        <fullName evidence="3">Asp23/Gls24 family envelope stress response protein</fullName>
    </recommendedName>
</protein>
<reference evidence="2" key="1">
    <citation type="submission" date="2006-06" db="EMBL/GenBank/DDBJ databases">
        <title>Complete sequence of chromosome of Mycobacterium sp. MCS.</title>
        <authorList>
            <consortium name="US DOE Joint Genome Institute"/>
            <person name="Copeland A."/>
            <person name="Lucas S."/>
            <person name="Lapidus A."/>
            <person name="Barry K."/>
            <person name="Detter J.C."/>
            <person name="Glavina del Rio T."/>
            <person name="Hammon N."/>
            <person name="Israni S."/>
            <person name="Dalin E."/>
            <person name="Tice H."/>
            <person name="Pitluck S."/>
            <person name="Martinez M."/>
            <person name="Schmutz J."/>
            <person name="Larimer F."/>
            <person name="Land M."/>
            <person name="Hauser L."/>
            <person name="Kyrpides N."/>
            <person name="Kim E."/>
            <person name="Miller C.D."/>
            <person name="Hughes J.E."/>
            <person name="Anderson A.J."/>
            <person name="Sims R.C."/>
            <person name="Richardson P."/>
        </authorList>
    </citation>
    <scope>NUCLEOTIDE SEQUENCE [LARGE SCALE GENOMIC DNA]</scope>
    <source>
        <strain evidence="2">MCS</strain>
    </source>
</reference>
<comment type="similarity">
    <text evidence="1">Belongs to the asp23 family.</text>
</comment>
<dbReference type="KEGG" id="mmc:Mmcs_2231"/>
<evidence type="ECO:0000256" key="1">
    <source>
        <dbReference type="ARBA" id="ARBA00005721"/>
    </source>
</evidence>